<reference evidence="1 2" key="1">
    <citation type="submission" date="2019-12" db="EMBL/GenBank/DDBJ databases">
        <title>Genomic-based taxomic classification of the family Erythrobacteraceae.</title>
        <authorList>
            <person name="Xu L."/>
        </authorList>
    </citation>
    <scope>NUCLEOTIDE SEQUENCE [LARGE SCALE GENOMIC DNA]</scope>
    <source>
        <strain evidence="1 2">SW-109</strain>
    </source>
</reference>
<dbReference type="EMBL" id="WTYP01000002">
    <property type="protein sequence ID" value="MXP47732.1"/>
    <property type="molecule type" value="Genomic_DNA"/>
</dbReference>
<gene>
    <name evidence="1" type="ORF">GRI43_10095</name>
</gene>
<evidence type="ECO:0000313" key="2">
    <source>
        <dbReference type="Proteomes" id="UP000471435"/>
    </source>
</evidence>
<name>A0A6I4V740_9SPHN</name>
<accession>A0A6I4V740</accession>
<evidence type="ECO:0000313" key="1">
    <source>
        <dbReference type="EMBL" id="MXP47732.1"/>
    </source>
</evidence>
<dbReference type="AlphaFoldDB" id="A0A6I4V740"/>
<dbReference type="OrthoDB" id="7410537at2"/>
<protein>
    <submittedName>
        <fullName evidence="1">Uncharacterized protein</fullName>
    </submittedName>
</protein>
<keyword evidence="2" id="KW-1185">Reference proteome</keyword>
<dbReference type="RefSeq" id="WP_160730992.1">
    <property type="nucleotide sequence ID" value="NZ_WTYP01000002.1"/>
</dbReference>
<organism evidence="1 2">
    <name type="scientific">Pontixanthobacter luteolus</name>
    <dbReference type="NCBI Taxonomy" id="295089"/>
    <lineage>
        <taxon>Bacteria</taxon>
        <taxon>Pseudomonadati</taxon>
        <taxon>Pseudomonadota</taxon>
        <taxon>Alphaproteobacteria</taxon>
        <taxon>Sphingomonadales</taxon>
        <taxon>Erythrobacteraceae</taxon>
        <taxon>Pontixanthobacter</taxon>
    </lineage>
</organism>
<comment type="caution">
    <text evidence="1">The sequence shown here is derived from an EMBL/GenBank/DDBJ whole genome shotgun (WGS) entry which is preliminary data.</text>
</comment>
<proteinExistence type="predicted"/>
<dbReference type="Proteomes" id="UP000471435">
    <property type="component" value="Unassembled WGS sequence"/>
</dbReference>
<sequence length="116" mass="11767">MPESTPYIRHPAKFVPLTAIATGESGSAAVPISNANPLPCAEKPLAAVRALIPGTNVAPGSVVLIDCSIDGTVVLELVDGSQLPLSFSAGVTMLPLAVRSIAEAGTTASFNAWVLD</sequence>